<comment type="caution">
    <text evidence="5">The sequence shown here is derived from an EMBL/GenBank/DDBJ whole genome shotgun (WGS) entry which is preliminary data.</text>
</comment>
<sequence>MDKNKLIIFGVIGGIIIVVVLFIVGFLLGDKGESPYNVQATLKFWGINEPYAYQGVFEQFKEVYPNVSITYRGFDSILDYEQTLLDALAAGTGPDIFMVRNNDLARKANKIFPVPGSKYSLLRLRNDFPQVVEQNFAPQGGIYALPTSIDTLVLLYNRTALNEAAVVFPPETWEEVQEVVPKLIIYDDMGAVTRAAIALGGSRNVNRAKDILSLLMLQGGAELVNDEYTAATFASQEGVEALTFYTQFANPNSK</sequence>
<feature type="non-terminal residue" evidence="5">
    <location>
        <position position="254"/>
    </location>
</feature>
<dbReference type="EMBL" id="BARU01020716">
    <property type="protein sequence ID" value="GAH52191.1"/>
    <property type="molecule type" value="Genomic_DNA"/>
</dbReference>
<dbReference type="InterPro" id="IPR050490">
    <property type="entry name" value="Bact_solute-bd_prot1"/>
</dbReference>
<keyword evidence="4" id="KW-1133">Transmembrane helix</keyword>
<dbReference type="Gene3D" id="3.40.190.10">
    <property type="entry name" value="Periplasmic binding protein-like II"/>
    <property type="match status" value="1"/>
</dbReference>
<evidence type="ECO:0000256" key="2">
    <source>
        <dbReference type="ARBA" id="ARBA00022448"/>
    </source>
</evidence>
<keyword evidence="4" id="KW-0812">Transmembrane</keyword>
<evidence type="ECO:0008006" key="6">
    <source>
        <dbReference type="Google" id="ProtNLM"/>
    </source>
</evidence>
<gene>
    <name evidence="5" type="ORF">S03H2_33978</name>
</gene>
<keyword evidence="2" id="KW-0813">Transport</keyword>
<accession>X1G2Q7</accession>
<evidence type="ECO:0000256" key="3">
    <source>
        <dbReference type="ARBA" id="ARBA00022729"/>
    </source>
</evidence>
<dbReference type="SUPFAM" id="SSF53850">
    <property type="entry name" value="Periplasmic binding protein-like II"/>
    <property type="match status" value="1"/>
</dbReference>
<organism evidence="5">
    <name type="scientific">marine sediment metagenome</name>
    <dbReference type="NCBI Taxonomy" id="412755"/>
    <lineage>
        <taxon>unclassified sequences</taxon>
        <taxon>metagenomes</taxon>
        <taxon>ecological metagenomes</taxon>
    </lineage>
</organism>
<dbReference type="GO" id="GO:0030313">
    <property type="term" value="C:cell envelope"/>
    <property type="evidence" value="ECO:0007669"/>
    <property type="project" value="UniProtKB-SubCell"/>
</dbReference>
<keyword evidence="3" id="KW-0732">Signal</keyword>
<dbReference type="InterPro" id="IPR006059">
    <property type="entry name" value="SBP"/>
</dbReference>
<protein>
    <recommendedName>
        <fullName evidence="6">Extracellular solute-binding protein</fullName>
    </recommendedName>
</protein>
<evidence type="ECO:0000256" key="1">
    <source>
        <dbReference type="ARBA" id="ARBA00004196"/>
    </source>
</evidence>
<evidence type="ECO:0000313" key="5">
    <source>
        <dbReference type="EMBL" id="GAH52191.1"/>
    </source>
</evidence>
<dbReference type="AlphaFoldDB" id="X1G2Q7"/>
<dbReference type="PANTHER" id="PTHR43649:SF31">
    <property type="entry name" value="SN-GLYCEROL-3-PHOSPHATE-BINDING PERIPLASMIC PROTEIN UGPB"/>
    <property type="match status" value="1"/>
</dbReference>
<reference evidence="5" key="1">
    <citation type="journal article" date="2014" name="Front. Microbiol.">
        <title>High frequency of phylogenetically diverse reductive dehalogenase-homologous genes in deep subseafloor sedimentary metagenomes.</title>
        <authorList>
            <person name="Kawai M."/>
            <person name="Futagami T."/>
            <person name="Toyoda A."/>
            <person name="Takaki Y."/>
            <person name="Nishi S."/>
            <person name="Hori S."/>
            <person name="Arai W."/>
            <person name="Tsubouchi T."/>
            <person name="Morono Y."/>
            <person name="Uchiyama I."/>
            <person name="Ito T."/>
            <person name="Fujiyama A."/>
            <person name="Inagaki F."/>
            <person name="Takami H."/>
        </authorList>
    </citation>
    <scope>NUCLEOTIDE SEQUENCE</scope>
    <source>
        <strain evidence="5">Expedition CK06-06</strain>
    </source>
</reference>
<keyword evidence="4" id="KW-0472">Membrane</keyword>
<comment type="subcellular location">
    <subcellularLocation>
        <location evidence="1">Cell envelope</location>
    </subcellularLocation>
</comment>
<dbReference type="PANTHER" id="PTHR43649">
    <property type="entry name" value="ARABINOSE-BINDING PROTEIN-RELATED"/>
    <property type="match status" value="1"/>
</dbReference>
<proteinExistence type="predicted"/>
<name>X1G2Q7_9ZZZZ</name>
<feature type="transmembrane region" description="Helical" evidence="4">
    <location>
        <begin position="6"/>
        <end position="28"/>
    </location>
</feature>
<evidence type="ECO:0000256" key="4">
    <source>
        <dbReference type="SAM" id="Phobius"/>
    </source>
</evidence>
<dbReference type="Pfam" id="PF01547">
    <property type="entry name" value="SBP_bac_1"/>
    <property type="match status" value="1"/>
</dbReference>